<dbReference type="AlphaFoldDB" id="A0A7W3P9H1"/>
<comment type="caution">
    <text evidence="3">The sequence shown here is derived from an EMBL/GenBank/DDBJ whole genome shotgun (WGS) entry which is preliminary data.</text>
</comment>
<dbReference type="EMBL" id="JACGXA010000001">
    <property type="protein sequence ID" value="MBA8803444.1"/>
    <property type="molecule type" value="Genomic_DNA"/>
</dbReference>
<proteinExistence type="inferred from homology"/>
<evidence type="ECO:0000313" key="4">
    <source>
        <dbReference type="Proteomes" id="UP000580910"/>
    </source>
</evidence>
<dbReference type="PANTHER" id="PTHR46268">
    <property type="entry name" value="STRESS RESPONSE PROTEIN NHAX"/>
    <property type="match status" value="1"/>
</dbReference>
<dbReference type="InterPro" id="IPR014729">
    <property type="entry name" value="Rossmann-like_a/b/a_fold"/>
</dbReference>
<keyword evidence="4" id="KW-1185">Reference proteome</keyword>
<protein>
    <submittedName>
        <fullName evidence="3">Nucleotide-binding universal stress UspA family protein</fullName>
    </submittedName>
</protein>
<sequence length="294" mass="30146">MTGVDVRPGSIVVGVDGSTSSTRAVAWAAEQAALERRPLTLLHTIGAAATTWAGEPGVDRGAVLDALVTDGHALLATARAAVLDHAPGVDVHECLVLGDPRGALLEASSDAALLVVGSRGRGPLASLLLGSVGVALTRHPACPVVVVRPGNPGLERHGVLVGIDGTQHSAGTLEFAYRQASTRGLPLTVMHCPAVDLAAAAATDVERDARLHEARRLLARTVKDMADKFPDVPVHTELCRGRPDECLVREGSRMHLVVIGAHHGGAVSGVLFGTITAAVVEHASSPVAVVPAPV</sequence>
<dbReference type="InterPro" id="IPR006015">
    <property type="entry name" value="Universal_stress_UspA"/>
</dbReference>
<name>A0A7W3P9H1_9ACTN</name>
<evidence type="ECO:0000259" key="2">
    <source>
        <dbReference type="Pfam" id="PF00582"/>
    </source>
</evidence>
<dbReference type="RefSeq" id="WP_182538427.1">
    <property type="nucleotide sequence ID" value="NZ_JACGXA010000001.1"/>
</dbReference>
<organism evidence="3 4">
    <name type="scientific">Nocardioides ginsengisegetis</name>
    <dbReference type="NCBI Taxonomy" id="661491"/>
    <lineage>
        <taxon>Bacteria</taxon>
        <taxon>Bacillati</taxon>
        <taxon>Actinomycetota</taxon>
        <taxon>Actinomycetes</taxon>
        <taxon>Propionibacteriales</taxon>
        <taxon>Nocardioidaceae</taxon>
        <taxon>Nocardioides</taxon>
    </lineage>
</organism>
<reference evidence="3 4" key="1">
    <citation type="submission" date="2020-07" db="EMBL/GenBank/DDBJ databases">
        <title>Sequencing the genomes of 1000 actinobacteria strains.</title>
        <authorList>
            <person name="Klenk H.-P."/>
        </authorList>
    </citation>
    <scope>NUCLEOTIDE SEQUENCE [LARGE SCALE GENOMIC DNA]</scope>
    <source>
        <strain evidence="3 4">DSM 21349</strain>
    </source>
</reference>
<evidence type="ECO:0000256" key="1">
    <source>
        <dbReference type="ARBA" id="ARBA00008791"/>
    </source>
</evidence>
<feature type="domain" description="UspA" evidence="2">
    <location>
        <begin position="159"/>
        <end position="291"/>
    </location>
</feature>
<dbReference type="Pfam" id="PF00582">
    <property type="entry name" value="Usp"/>
    <property type="match status" value="2"/>
</dbReference>
<dbReference type="InterPro" id="IPR006016">
    <property type="entry name" value="UspA"/>
</dbReference>
<feature type="domain" description="UspA" evidence="2">
    <location>
        <begin position="11"/>
        <end position="148"/>
    </location>
</feature>
<dbReference type="Gene3D" id="3.40.50.620">
    <property type="entry name" value="HUPs"/>
    <property type="match status" value="2"/>
</dbReference>
<dbReference type="SUPFAM" id="SSF52402">
    <property type="entry name" value="Adenine nucleotide alpha hydrolases-like"/>
    <property type="match status" value="2"/>
</dbReference>
<comment type="similarity">
    <text evidence="1">Belongs to the universal stress protein A family.</text>
</comment>
<gene>
    <name evidence="3" type="ORF">FB382_001735</name>
</gene>
<evidence type="ECO:0000313" key="3">
    <source>
        <dbReference type="EMBL" id="MBA8803444.1"/>
    </source>
</evidence>
<accession>A0A7W3P9H1</accession>
<dbReference type="PANTHER" id="PTHR46268:SF6">
    <property type="entry name" value="UNIVERSAL STRESS PROTEIN UP12"/>
    <property type="match status" value="1"/>
</dbReference>
<dbReference type="Proteomes" id="UP000580910">
    <property type="component" value="Unassembled WGS sequence"/>
</dbReference>
<dbReference type="PRINTS" id="PR01438">
    <property type="entry name" value="UNVRSLSTRESS"/>
</dbReference>